<evidence type="ECO:0000313" key="2">
    <source>
        <dbReference type="EMBL" id="KAF1923928.1"/>
    </source>
</evidence>
<dbReference type="AlphaFoldDB" id="A0A6A5R9Q5"/>
<dbReference type="OrthoDB" id="10562763at2759"/>
<feature type="region of interest" description="Disordered" evidence="1">
    <location>
        <begin position="1"/>
        <end position="30"/>
    </location>
</feature>
<dbReference type="Proteomes" id="UP000800082">
    <property type="component" value="Unassembled WGS sequence"/>
</dbReference>
<evidence type="ECO:0000313" key="3">
    <source>
        <dbReference type="Proteomes" id="UP000800082"/>
    </source>
</evidence>
<reference evidence="2" key="1">
    <citation type="journal article" date="2020" name="Stud. Mycol.">
        <title>101 Dothideomycetes genomes: a test case for predicting lifestyles and emergence of pathogens.</title>
        <authorList>
            <person name="Haridas S."/>
            <person name="Albert R."/>
            <person name="Binder M."/>
            <person name="Bloem J."/>
            <person name="Labutti K."/>
            <person name="Salamov A."/>
            <person name="Andreopoulos B."/>
            <person name="Baker S."/>
            <person name="Barry K."/>
            <person name="Bills G."/>
            <person name="Bluhm B."/>
            <person name="Cannon C."/>
            <person name="Castanera R."/>
            <person name="Culley D."/>
            <person name="Daum C."/>
            <person name="Ezra D."/>
            <person name="Gonzalez J."/>
            <person name="Henrissat B."/>
            <person name="Kuo A."/>
            <person name="Liang C."/>
            <person name="Lipzen A."/>
            <person name="Lutzoni F."/>
            <person name="Magnuson J."/>
            <person name="Mondo S."/>
            <person name="Nolan M."/>
            <person name="Ohm R."/>
            <person name="Pangilinan J."/>
            <person name="Park H.-J."/>
            <person name="Ramirez L."/>
            <person name="Alfaro M."/>
            <person name="Sun H."/>
            <person name="Tritt A."/>
            <person name="Yoshinaga Y."/>
            <person name="Zwiers L.-H."/>
            <person name="Turgeon B."/>
            <person name="Goodwin S."/>
            <person name="Spatafora J."/>
            <person name="Crous P."/>
            <person name="Grigoriev I."/>
        </authorList>
    </citation>
    <scope>NUCLEOTIDE SEQUENCE</scope>
    <source>
        <strain evidence="2">CBS 183.55</strain>
    </source>
</reference>
<dbReference type="RefSeq" id="XP_033444181.1">
    <property type="nucleotide sequence ID" value="XM_033598024.1"/>
</dbReference>
<organism evidence="2 3">
    <name type="scientific">Didymella exigua CBS 183.55</name>
    <dbReference type="NCBI Taxonomy" id="1150837"/>
    <lineage>
        <taxon>Eukaryota</taxon>
        <taxon>Fungi</taxon>
        <taxon>Dikarya</taxon>
        <taxon>Ascomycota</taxon>
        <taxon>Pezizomycotina</taxon>
        <taxon>Dothideomycetes</taxon>
        <taxon>Pleosporomycetidae</taxon>
        <taxon>Pleosporales</taxon>
        <taxon>Pleosporineae</taxon>
        <taxon>Didymellaceae</taxon>
        <taxon>Didymella</taxon>
    </lineage>
</organism>
<feature type="compositionally biased region" description="Basic and acidic residues" evidence="1">
    <location>
        <begin position="14"/>
        <end position="29"/>
    </location>
</feature>
<evidence type="ECO:0000256" key="1">
    <source>
        <dbReference type="SAM" id="MobiDB-lite"/>
    </source>
</evidence>
<dbReference type="EMBL" id="ML978999">
    <property type="protein sequence ID" value="KAF1923928.1"/>
    <property type="molecule type" value="Genomic_DNA"/>
</dbReference>
<dbReference type="GeneID" id="54355691"/>
<keyword evidence="3" id="KW-1185">Reference proteome</keyword>
<accession>A0A6A5R9Q5</accession>
<protein>
    <submittedName>
        <fullName evidence="2">Uncharacterized protein</fullName>
    </submittedName>
</protein>
<name>A0A6A5R9Q5_9PLEO</name>
<sequence length="162" mass="18936">MDPSRLPRPFDPPSPRERETSPKRRRTDDVNEVTEFVTQARTGSDLLKLSNNLHDFARHLNEQERYLHQQQAELIEQETAMSGKLLDGVLKMMETNFNLAETSPEPYKAEQMEELKFNNEQLGFNISVHQTTIEVLLSELMIEREARKTAEAKLQEKKRLRD</sequence>
<proteinExistence type="predicted"/>
<gene>
    <name evidence="2" type="ORF">M421DRAFT_9227</name>
</gene>